<dbReference type="EMBL" id="JACEEZ010020230">
    <property type="protein sequence ID" value="KAG0714807.1"/>
    <property type="molecule type" value="Genomic_DNA"/>
</dbReference>
<dbReference type="OrthoDB" id="6507807at2759"/>
<dbReference type="GO" id="GO:0043025">
    <property type="term" value="C:neuronal cell body"/>
    <property type="evidence" value="ECO:0007669"/>
    <property type="project" value="TreeGrafter"/>
</dbReference>
<feature type="compositionally biased region" description="Low complexity" evidence="4">
    <location>
        <begin position="333"/>
        <end position="345"/>
    </location>
</feature>
<dbReference type="AlphaFoldDB" id="A0A8J4XWM7"/>
<keyword evidence="8" id="KW-1185">Reference proteome</keyword>
<dbReference type="PANTHER" id="PTHR45080:SF33">
    <property type="entry name" value="IG-LIKE DOMAIN-CONTAINING PROTEIN"/>
    <property type="match status" value="1"/>
</dbReference>
<name>A0A8J4XWM7_CHIOP</name>
<reference evidence="7" key="1">
    <citation type="submission" date="2020-07" db="EMBL/GenBank/DDBJ databases">
        <title>The High-quality genome of the commercially important snow crab, Chionoecetes opilio.</title>
        <authorList>
            <person name="Jeong J.-H."/>
            <person name="Ryu S."/>
        </authorList>
    </citation>
    <scope>NUCLEOTIDE SEQUENCE</scope>
    <source>
        <strain evidence="7">MADBK_172401_WGS</strain>
        <tissue evidence="7">Digestive gland</tissue>
    </source>
</reference>
<dbReference type="InterPro" id="IPR036116">
    <property type="entry name" value="FN3_sf"/>
</dbReference>
<dbReference type="GO" id="GO:0030424">
    <property type="term" value="C:axon"/>
    <property type="evidence" value="ECO:0007669"/>
    <property type="project" value="TreeGrafter"/>
</dbReference>
<dbReference type="Pfam" id="PF13927">
    <property type="entry name" value="Ig_3"/>
    <property type="match status" value="1"/>
</dbReference>
<dbReference type="InterPro" id="IPR003961">
    <property type="entry name" value="FN3_dom"/>
</dbReference>
<dbReference type="GO" id="GO:0008046">
    <property type="term" value="F:axon guidance receptor activity"/>
    <property type="evidence" value="ECO:0007669"/>
    <property type="project" value="TreeGrafter"/>
</dbReference>
<accession>A0A8J4XWM7</accession>
<dbReference type="PANTHER" id="PTHR45080">
    <property type="entry name" value="CONTACTIN 5"/>
    <property type="match status" value="1"/>
</dbReference>
<dbReference type="Gene3D" id="2.60.40.10">
    <property type="entry name" value="Immunoglobulins"/>
    <property type="match status" value="4"/>
</dbReference>
<comment type="caution">
    <text evidence="7">The sequence shown here is derived from an EMBL/GenBank/DDBJ whole genome shotgun (WGS) entry which is preliminary data.</text>
</comment>
<dbReference type="InterPro" id="IPR003598">
    <property type="entry name" value="Ig_sub2"/>
</dbReference>
<dbReference type="SMART" id="SM00409">
    <property type="entry name" value="IG"/>
    <property type="match status" value="3"/>
</dbReference>
<dbReference type="InterPro" id="IPR050958">
    <property type="entry name" value="Cell_Adh-Cytoskel_Orgn"/>
</dbReference>
<dbReference type="GO" id="GO:0007156">
    <property type="term" value="P:homophilic cell adhesion via plasma membrane adhesion molecules"/>
    <property type="evidence" value="ECO:0007669"/>
    <property type="project" value="TreeGrafter"/>
</dbReference>
<dbReference type="PROSITE" id="PS50853">
    <property type="entry name" value="FN3"/>
    <property type="match status" value="1"/>
</dbReference>
<dbReference type="Proteomes" id="UP000770661">
    <property type="component" value="Unassembled WGS sequence"/>
</dbReference>
<evidence type="ECO:0000256" key="3">
    <source>
        <dbReference type="ARBA" id="ARBA00023319"/>
    </source>
</evidence>
<dbReference type="SMART" id="SM00060">
    <property type="entry name" value="FN3"/>
    <property type="match status" value="1"/>
</dbReference>
<dbReference type="CDD" id="cd00096">
    <property type="entry name" value="Ig"/>
    <property type="match status" value="1"/>
</dbReference>
<evidence type="ECO:0000256" key="2">
    <source>
        <dbReference type="ARBA" id="ARBA00023157"/>
    </source>
</evidence>
<organism evidence="7 8">
    <name type="scientific">Chionoecetes opilio</name>
    <name type="common">Atlantic snow crab</name>
    <name type="synonym">Cancer opilio</name>
    <dbReference type="NCBI Taxonomy" id="41210"/>
    <lineage>
        <taxon>Eukaryota</taxon>
        <taxon>Metazoa</taxon>
        <taxon>Ecdysozoa</taxon>
        <taxon>Arthropoda</taxon>
        <taxon>Crustacea</taxon>
        <taxon>Multicrustacea</taxon>
        <taxon>Malacostraca</taxon>
        <taxon>Eumalacostraca</taxon>
        <taxon>Eucarida</taxon>
        <taxon>Decapoda</taxon>
        <taxon>Pleocyemata</taxon>
        <taxon>Brachyura</taxon>
        <taxon>Eubrachyura</taxon>
        <taxon>Majoidea</taxon>
        <taxon>Majidae</taxon>
        <taxon>Chionoecetes</taxon>
    </lineage>
</organism>
<evidence type="ECO:0000259" key="6">
    <source>
        <dbReference type="PROSITE" id="PS50853"/>
    </source>
</evidence>
<feature type="region of interest" description="Disordered" evidence="4">
    <location>
        <begin position="473"/>
        <end position="556"/>
    </location>
</feature>
<dbReference type="Pfam" id="PF00041">
    <property type="entry name" value="fn3"/>
    <property type="match status" value="1"/>
</dbReference>
<dbReference type="InterPro" id="IPR007110">
    <property type="entry name" value="Ig-like_dom"/>
</dbReference>
<evidence type="ECO:0000256" key="4">
    <source>
        <dbReference type="SAM" id="MobiDB-lite"/>
    </source>
</evidence>
<gene>
    <name evidence="7" type="primary">Ama_0</name>
    <name evidence="7" type="ORF">GWK47_013409</name>
</gene>
<protein>
    <submittedName>
        <fullName evidence="7">Protein amalgam</fullName>
    </submittedName>
</protein>
<evidence type="ECO:0000313" key="8">
    <source>
        <dbReference type="Proteomes" id="UP000770661"/>
    </source>
</evidence>
<keyword evidence="3" id="KW-0393">Immunoglobulin domain</keyword>
<proteinExistence type="predicted"/>
<dbReference type="SMART" id="SM00408">
    <property type="entry name" value="IGc2"/>
    <property type="match status" value="3"/>
</dbReference>
<feature type="region of interest" description="Disordered" evidence="4">
    <location>
        <begin position="331"/>
        <end position="353"/>
    </location>
</feature>
<dbReference type="InterPro" id="IPR036179">
    <property type="entry name" value="Ig-like_dom_sf"/>
</dbReference>
<dbReference type="SUPFAM" id="SSF48726">
    <property type="entry name" value="Immunoglobulin"/>
    <property type="match status" value="3"/>
</dbReference>
<feature type="domain" description="Ig-like" evidence="5">
    <location>
        <begin position="54"/>
        <end position="149"/>
    </location>
</feature>
<feature type="domain" description="Fibronectin type-III" evidence="6">
    <location>
        <begin position="338"/>
        <end position="455"/>
    </location>
</feature>
<dbReference type="InterPro" id="IPR013098">
    <property type="entry name" value="Ig_I-set"/>
</dbReference>
<evidence type="ECO:0000259" key="5">
    <source>
        <dbReference type="PROSITE" id="PS50835"/>
    </source>
</evidence>
<feature type="domain" description="Ig-like" evidence="5">
    <location>
        <begin position="248"/>
        <end position="336"/>
    </location>
</feature>
<dbReference type="PROSITE" id="PS50835">
    <property type="entry name" value="IG_LIKE"/>
    <property type="match status" value="3"/>
</dbReference>
<dbReference type="InterPro" id="IPR003599">
    <property type="entry name" value="Ig_sub"/>
</dbReference>
<evidence type="ECO:0000313" key="7">
    <source>
        <dbReference type="EMBL" id="KAG0714807.1"/>
    </source>
</evidence>
<keyword evidence="1" id="KW-0677">Repeat</keyword>
<dbReference type="GO" id="GO:0005886">
    <property type="term" value="C:plasma membrane"/>
    <property type="evidence" value="ECO:0007669"/>
    <property type="project" value="TreeGrafter"/>
</dbReference>
<dbReference type="GO" id="GO:0050808">
    <property type="term" value="P:synapse organization"/>
    <property type="evidence" value="ECO:0007669"/>
    <property type="project" value="TreeGrafter"/>
</dbReference>
<keyword evidence="2" id="KW-1015">Disulfide bond</keyword>
<evidence type="ECO:0000256" key="1">
    <source>
        <dbReference type="ARBA" id="ARBA00022737"/>
    </source>
</evidence>
<feature type="domain" description="Ig-like" evidence="5">
    <location>
        <begin position="157"/>
        <end position="241"/>
    </location>
</feature>
<feature type="compositionally biased region" description="Polar residues" evidence="4">
    <location>
        <begin position="499"/>
        <end position="516"/>
    </location>
</feature>
<dbReference type="CDD" id="cd00063">
    <property type="entry name" value="FN3"/>
    <property type="match status" value="1"/>
</dbReference>
<sequence>MVHVLFHVHEIRTVQRQHNIEAIGSQVAYDDHYEYDEDPTGEEVSDYDEEYTTPDVLPVFTSKEQHFSVEVGGDITFPCQVENQGAHVVMFKHIHPDGEHRLLFVGAMALKQTLKLTKDGNSFKLSGVRRSHAGSYVCRIETSPAIEVTHTLDVQYPAKVRRVSQEVQQVVQGSSVTLECRADGNPPAAISWSRQHGHLPSGAQSEEGLSITLGDVDRHVEGTYICTASNGLGRPSSASMTIKVKYPPEIITEQAILHTGEGDEAKLVCIVHGRPTPTVTWTRGGQAINTDRHISSHDGLHRHALTVKHVKDDDFGDYTCTAMSPLGRTNSSLRLTGLPRTPRLTSSPAGGEKSSYTLTWEADSYTPVIMYRLQYRKLNDNRVSQATGPWDIKLHSTGTTTGPAVAPLSSGPVQYMSHAISDLEPATDYEATVAVENKFGWSGDSQIFHFYTRKAPSSAPKSETFSSTFHAPKSETFSSTFPPPRVRHLAAPSRAPKSETFSSTFLRPKSETFSSTFPPPRVRHLAAPSDAPKSETFSSTSSAPKKVAVGQSASGGGARCVASTLVAAVVALALPLLS</sequence>
<dbReference type="Pfam" id="PF07679">
    <property type="entry name" value="I-set"/>
    <property type="match status" value="1"/>
</dbReference>
<dbReference type="InterPro" id="IPR013783">
    <property type="entry name" value="Ig-like_fold"/>
</dbReference>
<dbReference type="SUPFAM" id="SSF49265">
    <property type="entry name" value="Fibronectin type III"/>
    <property type="match status" value="1"/>
</dbReference>
<dbReference type="FunFam" id="2.60.40.10:FF:000032">
    <property type="entry name" value="palladin isoform X1"/>
    <property type="match status" value="1"/>
</dbReference>